<evidence type="ECO:0000313" key="2">
    <source>
        <dbReference type="EMBL" id="TDC01292.1"/>
    </source>
</evidence>
<sequence>GWGTPGQARGKGTFRETWTLRWCPEHDLALIEHAALGTTVPAAATQRARGLAGTEPVALAELTSLVEQCLLAELPDALPEVLAALSAKAALDTDVTHLMAALPAMVRAHRYGDVRGTPAEGLAAIVRSMLDRICVGLPVAATGMDDEAAAGLLKHVDGVHSAVALLDAGAQGGTGGPPAEDGRSGGDANAEAGSPRRRWLGTLRGISDRRDLHGLIEGRLTRILLDCGELDDAGDRMSRAMSRGRLPARAAAWVEGFLAGGGLLLVHDPRLLGLVDGWLTGLSSGQFTDVLPLLRRTFGTFAAPERRAVGERLRSAGRDAGEREETVDERRAAPAVATVLAILGTPSR</sequence>
<dbReference type="Pfam" id="PF18934">
    <property type="entry name" value="DUF5682"/>
    <property type="match status" value="1"/>
</dbReference>
<evidence type="ECO:0000313" key="3">
    <source>
        <dbReference type="Proteomes" id="UP000295157"/>
    </source>
</evidence>
<keyword evidence="3" id="KW-1185">Reference proteome</keyword>
<feature type="non-terminal residue" evidence="2">
    <location>
        <position position="1"/>
    </location>
</feature>
<dbReference type="EMBL" id="SMJZ01000163">
    <property type="protein sequence ID" value="TDC01292.1"/>
    <property type="molecule type" value="Genomic_DNA"/>
</dbReference>
<evidence type="ECO:0000256" key="1">
    <source>
        <dbReference type="SAM" id="MobiDB-lite"/>
    </source>
</evidence>
<reference evidence="2 3" key="1">
    <citation type="submission" date="2019-02" db="EMBL/GenBank/DDBJ databases">
        <title>Draft genome sequences of novel Actinobacteria.</title>
        <authorList>
            <person name="Sahin N."/>
            <person name="Ay H."/>
            <person name="Saygin H."/>
        </authorList>
    </citation>
    <scope>NUCLEOTIDE SEQUENCE [LARGE SCALE GENOMIC DNA]</scope>
    <source>
        <strain evidence="2 3">KC201</strain>
    </source>
</reference>
<dbReference type="InterPro" id="IPR043737">
    <property type="entry name" value="DUF5682"/>
</dbReference>
<protein>
    <submittedName>
        <fullName evidence="2">Uncharacterized protein</fullName>
    </submittedName>
</protein>
<dbReference type="Proteomes" id="UP000295157">
    <property type="component" value="Unassembled WGS sequence"/>
</dbReference>
<comment type="caution">
    <text evidence="2">The sequence shown here is derived from an EMBL/GenBank/DDBJ whole genome shotgun (WGS) entry which is preliminary data.</text>
</comment>
<name>A0A4R4N4Y3_9ACTN</name>
<organism evidence="2 3">
    <name type="scientific">Nonomuraea longispora</name>
    <dbReference type="NCBI Taxonomy" id="1848320"/>
    <lineage>
        <taxon>Bacteria</taxon>
        <taxon>Bacillati</taxon>
        <taxon>Actinomycetota</taxon>
        <taxon>Actinomycetes</taxon>
        <taxon>Streptosporangiales</taxon>
        <taxon>Streptosporangiaceae</taxon>
        <taxon>Nonomuraea</taxon>
    </lineage>
</organism>
<dbReference type="AlphaFoldDB" id="A0A4R4N4Y3"/>
<feature type="region of interest" description="Disordered" evidence="1">
    <location>
        <begin position="169"/>
        <end position="194"/>
    </location>
</feature>
<dbReference type="RefSeq" id="WP_246064393.1">
    <property type="nucleotide sequence ID" value="NZ_SMJZ01000163.1"/>
</dbReference>
<accession>A0A4R4N4Y3</accession>
<gene>
    <name evidence="2" type="ORF">E1267_32295</name>
</gene>
<proteinExistence type="predicted"/>